<protein>
    <recommendedName>
        <fullName evidence="3">Type II secretory pathway component</fullName>
    </recommendedName>
</protein>
<dbReference type="OrthoDB" id="5296002at2"/>
<dbReference type="SUPFAM" id="SSF53067">
    <property type="entry name" value="Actin-like ATPase domain"/>
    <property type="match status" value="1"/>
</dbReference>
<gene>
    <name evidence="1" type="ORF">CWE15_05290</name>
</gene>
<accession>A0A432X7J1</accession>
<organism evidence="1 2">
    <name type="scientific">Aliidiomarina taiwanensis</name>
    <dbReference type="NCBI Taxonomy" id="946228"/>
    <lineage>
        <taxon>Bacteria</taxon>
        <taxon>Pseudomonadati</taxon>
        <taxon>Pseudomonadota</taxon>
        <taxon>Gammaproteobacteria</taxon>
        <taxon>Alteromonadales</taxon>
        <taxon>Idiomarinaceae</taxon>
        <taxon>Aliidiomarina</taxon>
    </lineage>
</organism>
<evidence type="ECO:0008006" key="3">
    <source>
        <dbReference type="Google" id="ProtNLM"/>
    </source>
</evidence>
<dbReference type="RefSeq" id="WP_126757034.1">
    <property type="nucleotide sequence ID" value="NZ_PIPQ01000002.1"/>
</dbReference>
<dbReference type="Gene3D" id="3.30.420.380">
    <property type="match status" value="1"/>
</dbReference>
<dbReference type="AlphaFoldDB" id="A0A432X7J1"/>
<comment type="caution">
    <text evidence="1">The sequence shown here is derived from an EMBL/GenBank/DDBJ whole genome shotgun (WGS) entry which is preliminary data.</text>
</comment>
<keyword evidence="2" id="KW-1185">Reference proteome</keyword>
<dbReference type="Proteomes" id="UP000286976">
    <property type="component" value="Unassembled WGS sequence"/>
</dbReference>
<dbReference type="EMBL" id="PIPQ01000002">
    <property type="protein sequence ID" value="RUO42818.1"/>
    <property type="molecule type" value="Genomic_DNA"/>
</dbReference>
<reference evidence="1 2" key="1">
    <citation type="journal article" date="2011" name="Front. Microbiol.">
        <title>Genomic signatures of strain selection and enhancement in Bacillus atrophaeus var. globigii, a historical biowarfare simulant.</title>
        <authorList>
            <person name="Gibbons H.S."/>
            <person name="Broomall S.M."/>
            <person name="McNew L.A."/>
            <person name="Daligault H."/>
            <person name="Chapman C."/>
            <person name="Bruce D."/>
            <person name="Karavis M."/>
            <person name="Krepps M."/>
            <person name="McGregor P.A."/>
            <person name="Hong C."/>
            <person name="Park K.H."/>
            <person name="Akmal A."/>
            <person name="Feldman A."/>
            <person name="Lin J.S."/>
            <person name="Chang W.E."/>
            <person name="Higgs B.W."/>
            <person name="Demirev P."/>
            <person name="Lindquist J."/>
            <person name="Liem A."/>
            <person name="Fochler E."/>
            <person name="Read T.D."/>
            <person name="Tapia R."/>
            <person name="Johnson S."/>
            <person name="Bishop-Lilly K.A."/>
            <person name="Detter C."/>
            <person name="Han C."/>
            <person name="Sozhamannan S."/>
            <person name="Rosenzweig C.N."/>
            <person name="Skowronski E.W."/>
        </authorList>
    </citation>
    <scope>NUCLEOTIDE SEQUENCE [LARGE SCALE GENOMIC DNA]</scope>
    <source>
        <strain evidence="1 2">AIT1</strain>
    </source>
</reference>
<dbReference type="InterPro" id="IPR043129">
    <property type="entry name" value="ATPase_NBD"/>
</dbReference>
<proteinExistence type="predicted"/>
<evidence type="ECO:0000313" key="1">
    <source>
        <dbReference type="EMBL" id="RUO42818.1"/>
    </source>
</evidence>
<name>A0A432X7J1_9GAMM</name>
<sequence>MKWPRKKKQQYAYSISVHKEKVYIAVLKSVTHPLDAEGAIQWRGGSWELVVNDDVDIVDGDTPAAISALLSRYEKFPTKNQPLQLVLGAGLVQEVSVEKPSLPEDEITNALQWTLKDLVSLPAEDIVADYYDPPIQASGSKNISVIVASRGFLQPILEVLHAAKFHIQGIVNSVLALTRWFPEEEKLVLLTESLHQVSQLQIIVNNQLVLNRALTRIRPLSSISAQDTEELEVLALEVQRSLDFYSGQLRQAPLSHLVVASAHYEAKQVAEFLGAQLGVEHSVLLYPAWAKELQRGDYKDLAVLAGVTWLTEEQTEAAEVKV</sequence>
<evidence type="ECO:0000313" key="2">
    <source>
        <dbReference type="Proteomes" id="UP000286976"/>
    </source>
</evidence>